<evidence type="ECO:0000259" key="2">
    <source>
        <dbReference type="Pfam" id="PF05171"/>
    </source>
</evidence>
<dbReference type="InterPro" id="IPR007845">
    <property type="entry name" value="HemS/ChuX_dom"/>
</dbReference>
<organism evidence="3 4">
    <name type="scientific">Insolitispirillum peregrinum</name>
    <dbReference type="NCBI Taxonomy" id="80876"/>
    <lineage>
        <taxon>Bacteria</taxon>
        <taxon>Pseudomonadati</taxon>
        <taxon>Pseudomonadota</taxon>
        <taxon>Alphaproteobacteria</taxon>
        <taxon>Rhodospirillales</taxon>
        <taxon>Novispirillaceae</taxon>
        <taxon>Insolitispirillum</taxon>
    </lineage>
</organism>
<sequence length="351" mass="37881">MSLSSSLAPLWADIAAGTAQGYARDLAADAGATEAQLVAAGIGNGATRLDIDWISALPRLEDLGEVKIITRNDAIVHEKVGSFGKMSIMQSTGLVLNGMVDLRIFFAHWQHTFVVTTTSSRGPRTGIQIFDLYGNAVHKIYRTANTNGDAWDAFIRDFTAADQSPELAVLAPAQAPLLRADADVDVDGLRARWAALKDVHHFHDMLKDSGVSRIQAMRLVGEPWAREVTSDALDLLLPQAADSALPIMIFVGNPGCIQIHTGPVSKIVDHKGWINIMDPSFTLHAKRSDITSAWVVRKPMHGTTITTVELYDRQGENCAILCAQRDPSASERPEWTALASSLPSPKTAAAA</sequence>
<feature type="region of interest" description="Disordered" evidence="1">
    <location>
        <begin position="328"/>
        <end position="351"/>
    </location>
</feature>
<dbReference type="EMBL" id="FTOA01000003">
    <property type="protein sequence ID" value="SIS69140.1"/>
    <property type="molecule type" value="Genomic_DNA"/>
</dbReference>
<evidence type="ECO:0000313" key="3">
    <source>
        <dbReference type="EMBL" id="SIS69140.1"/>
    </source>
</evidence>
<dbReference type="InterPro" id="IPR053733">
    <property type="entry name" value="Heme_Transport_Util_sf"/>
</dbReference>
<evidence type="ECO:0000313" key="4">
    <source>
        <dbReference type="Proteomes" id="UP000185678"/>
    </source>
</evidence>
<dbReference type="STRING" id="80876.SAMN05421779_103127"/>
<evidence type="ECO:0000256" key="1">
    <source>
        <dbReference type="SAM" id="MobiDB-lite"/>
    </source>
</evidence>
<gene>
    <name evidence="3" type="ORF">SAMN05421779_103127</name>
</gene>
<dbReference type="CDD" id="cd16830">
    <property type="entry name" value="HemS-like_N"/>
    <property type="match status" value="1"/>
</dbReference>
<dbReference type="RefSeq" id="WP_076399774.1">
    <property type="nucleotide sequence ID" value="NZ_FTOA01000003.1"/>
</dbReference>
<accession>A0A1N7L618</accession>
<protein>
    <submittedName>
        <fullName evidence="3">Putative hemin transport protein</fullName>
    </submittedName>
</protein>
<proteinExistence type="predicted"/>
<keyword evidence="4" id="KW-1185">Reference proteome</keyword>
<reference evidence="3 4" key="1">
    <citation type="submission" date="2017-01" db="EMBL/GenBank/DDBJ databases">
        <authorList>
            <person name="Mah S.A."/>
            <person name="Swanson W.J."/>
            <person name="Moy G.W."/>
            <person name="Vacquier V.D."/>
        </authorList>
    </citation>
    <scope>NUCLEOTIDE SEQUENCE [LARGE SCALE GENOMIC DNA]</scope>
    <source>
        <strain evidence="3 4">DSM 11589</strain>
    </source>
</reference>
<dbReference type="Pfam" id="PF05171">
    <property type="entry name" value="HemS"/>
    <property type="match status" value="2"/>
</dbReference>
<dbReference type="Gene3D" id="3.40.1570.10">
    <property type="entry name" value="HemS/ChuS/ChuX like domains"/>
    <property type="match status" value="2"/>
</dbReference>
<feature type="domain" description="Haemin-degrading HemS/ChuX" evidence="2">
    <location>
        <begin position="210"/>
        <end position="342"/>
    </location>
</feature>
<dbReference type="GO" id="GO:0006826">
    <property type="term" value="P:iron ion transport"/>
    <property type="evidence" value="ECO:0007669"/>
    <property type="project" value="InterPro"/>
</dbReference>
<name>A0A1N7L618_9PROT</name>
<dbReference type="AlphaFoldDB" id="A0A1N7L618"/>
<dbReference type="OrthoDB" id="316630at2"/>
<dbReference type="SUPFAM" id="SSF144064">
    <property type="entry name" value="Heme iron utilization protein-like"/>
    <property type="match status" value="1"/>
</dbReference>
<feature type="domain" description="Haemin-degrading HemS/ChuX" evidence="2">
    <location>
        <begin position="32"/>
        <end position="158"/>
    </location>
</feature>
<dbReference type="CDD" id="cd16831">
    <property type="entry name" value="HemS-like_C"/>
    <property type="match status" value="1"/>
</dbReference>
<dbReference type="Proteomes" id="UP000185678">
    <property type="component" value="Unassembled WGS sequence"/>
</dbReference>